<sequence>MPNDVYRWEEGGALVHHCPICQTPLSHEMCRSRCLGHHVEWCGRYHTQLFRKGWSSECAPCKHSEGEHDKRHRKIAQLIRQIEELKAEHTPQSPKVISHQSHDLSSPTPLSKKDRKVAKKAAKIADMPKVITTKDIDFVTETLHPCDYGDGADEATKEERRLLDDPDIQLNLYYHKGTSNTREVRYRHLKHKQVDAAVEIDIEESDLDALMAALKVPAPGSVKTEAERRLIKTLREAVRDDMVKVQKEHEQTGLRKAGFWRWASRKAYDRLMAHGRIWEQKAETGETPKRKDSVFAGLGGDEGSSAANDSITEGLTTPKSSATATMSIPSSEPRRKRIAVGSPDFGRLSIGGEISRGDDEWTTVGKAKPVKKPVGTLKLSLNGGRKQFLERVPGKFGALSLNGRGEDDEEEG</sequence>
<proteinExistence type="predicted"/>
<keyword evidence="3" id="KW-1185">Reference proteome</keyword>
<organism evidence="2 3">
    <name type="scientific">Oleoguttula mirabilis</name>
    <dbReference type="NCBI Taxonomy" id="1507867"/>
    <lineage>
        <taxon>Eukaryota</taxon>
        <taxon>Fungi</taxon>
        <taxon>Dikarya</taxon>
        <taxon>Ascomycota</taxon>
        <taxon>Pezizomycotina</taxon>
        <taxon>Dothideomycetes</taxon>
        <taxon>Dothideomycetidae</taxon>
        <taxon>Mycosphaerellales</taxon>
        <taxon>Teratosphaeriaceae</taxon>
        <taxon>Oleoguttula</taxon>
    </lineage>
</organism>
<accession>A0AAV9JET2</accession>
<feature type="compositionally biased region" description="Polar residues" evidence="1">
    <location>
        <begin position="90"/>
        <end position="109"/>
    </location>
</feature>
<evidence type="ECO:0000313" key="3">
    <source>
        <dbReference type="Proteomes" id="UP001324427"/>
    </source>
</evidence>
<dbReference type="Proteomes" id="UP001324427">
    <property type="component" value="Unassembled WGS sequence"/>
</dbReference>
<feature type="compositionally biased region" description="Polar residues" evidence="1">
    <location>
        <begin position="305"/>
        <end position="330"/>
    </location>
</feature>
<dbReference type="AlphaFoldDB" id="A0AAV9JET2"/>
<evidence type="ECO:0000313" key="2">
    <source>
        <dbReference type="EMBL" id="KAK4543546.1"/>
    </source>
</evidence>
<gene>
    <name evidence="2" type="ORF">LTR36_005441</name>
</gene>
<evidence type="ECO:0000256" key="1">
    <source>
        <dbReference type="SAM" id="MobiDB-lite"/>
    </source>
</evidence>
<feature type="region of interest" description="Disordered" evidence="1">
    <location>
        <begin position="282"/>
        <end position="334"/>
    </location>
</feature>
<evidence type="ECO:0008006" key="4">
    <source>
        <dbReference type="Google" id="ProtNLM"/>
    </source>
</evidence>
<dbReference type="EMBL" id="JAVFHQ010000031">
    <property type="protein sequence ID" value="KAK4543546.1"/>
    <property type="molecule type" value="Genomic_DNA"/>
</dbReference>
<feature type="compositionally biased region" description="Basic and acidic residues" evidence="1">
    <location>
        <begin position="282"/>
        <end position="293"/>
    </location>
</feature>
<feature type="region of interest" description="Disordered" evidence="1">
    <location>
        <begin position="87"/>
        <end position="115"/>
    </location>
</feature>
<name>A0AAV9JET2_9PEZI</name>
<protein>
    <recommendedName>
        <fullName evidence="4">RING-type domain-containing protein</fullName>
    </recommendedName>
</protein>
<reference evidence="2 3" key="1">
    <citation type="submission" date="2021-11" db="EMBL/GenBank/DDBJ databases">
        <title>Black yeast isolated from Biological Soil Crust.</title>
        <authorList>
            <person name="Kurbessoian T."/>
        </authorList>
    </citation>
    <scope>NUCLEOTIDE SEQUENCE [LARGE SCALE GENOMIC DNA]</scope>
    <source>
        <strain evidence="2 3">CCFEE 5522</strain>
    </source>
</reference>
<comment type="caution">
    <text evidence="2">The sequence shown here is derived from an EMBL/GenBank/DDBJ whole genome shotgun (WGS) entry which is preliminary data.</text>
</comment>